<keyword evidence="2" id="KW-0349">Heme</keyword>
<evidence type="ECO:0000256" key="1">
    <source>
        <dbReference type="ARBA" id="ARBA00022448"/>
    </source>
</evidence>
<keyword evidence="3" id="KW-0479">Metal-binding</keyword>
<evidence type="ECO:0000256" key="4">
    <source>
        <dbReference type="ARBA" id="ARBA00023004"/>
    </source>
</evidence>
<dbReference type="InterPro" id="IPR007138">
    <property type="entry name" value="ABM_dom"/>
</dbReference>
<dbReference type="PROSITE" id="PS51725">
    <property type="entry name" value="ABM"/>
    <property type="match status" value="1"/>
</dbReference>
<evidence type="ECO:0000313" key="7">
    <source>
        <dbReference type="Proteomes" id="UP001501509"/>
    </source>
</evidence>
<evidence type="ECO:0000259" key="5">
    <source>
        <dbReference type="PROSITE" id="PS51725"/>
    </source>
</evidence>
<keyword evidence="4" id="KW-0408">Iron</keyword>
<sequence>MHMIVEYIRYQVPEARSADFEAAYARAAVPLAAAPQCVDYELSRCVDEPDSYILRITWTSAKDHLEGFRGGEHFKAFFAEIRPYVEQIEEMRHYERTSVRGAGSSVPTLYDWAGGEAAFQRLTEVFYAKVREDELVGPLFAHMDPGHPKYVAMWLAEVFGGPARYTDERGGYHHMVTQHLGKAIKEPQRRRWVSLLMDAADEVGLPDDPEFRAAFAGYIEWGTRIAIGNSQPGAQPPMQAPVPHWGWGVAPPYIPNP</sequence>
<evidence type="ECO:0000313" key="6">
    <source>
        <dbReference type="EMBL" id="GAA2609201.1"/>
    </source>
</evidence>
<dbReference type="SUPFAM" id="SSF46458">
    <property type="entry name" value="Globin-like"/>
    <property type="match status" value="1"/>
</dbReference>
<feature type="domain" description="ABM" evidence="5">
    <location>
        <begin position="4"/>
        <end position="94"/>
    </location>
</feature>
<proteinExistence type="predicted"/>
<dbReference type="Pfam" id="PF03992">
    <property type="entry name" value="ABM"/>
    <property type="match status" value="1"/>
</dbReference>
<dbReference type="InterPro" id="IPR011008">
    <property type="entry name" value="Dimeric_a/b-barrel"/>
</dbReference>
<name>A0ABP6CCK6_9ACTN</name>
<keyword evidence="7" id="KW-1185">Reference proteome</keyword>
<comment type="caution">
    <text evidence="6">The sequence shown here is derived from an EMBL/GenBank/DDBJ whole genome shotgun (WGS) entry which is preliminary data.</text>
</comment>
<dbReference type="InterPro" id="IPR012292">
    <property type="entry name" value="Globin/Proto"/>
</dbReference>
<dbReference type="Gene3D" id="3.30.70.100">
    <property type="match status" value="1"/>
</dbReference>
<dbReference type="SUPFAM" id="SSF54909">
    <property type="entry name" value="Dimeric alpha+beta barrel"/>
    <property type="match status" value="1"/>
</dbReference>
<gene>
    <name evidence="6" type="ORF">GCM10010411_49350</name>
</gene>
<evidence type="ECO:0000256" key="2">
    <source>
        <dbReference type="ARBA" id="ARBA00022617"/>
    </source>
</evidence>
<dbReference type="Proteomes" id="UP001501509">
    <property type="component" value="Unassembled WGS sequence"/>
</dbReference>
<dbReference type="EMBL" id="BAAATD010000006">
    <property type="protein sequence ID" value="GAA2609201.1"/>
    <property type="molecule type" value="Genomic_DNA"/>
</dbReference>
<dbReference type="CDD" id="cd14775">
    <property type="entry name" value="TrHb2_O-like"/>
    <property type="match status" value="1"/>
</dbReference>
<dbReference type="Pfam" id="PF01152">
    <property type="entry name" value="Bac_globin"/>
    <property type="match status" value="1"/>
</dbReference>
<dbReference type="Gene3D" id="1.10.490.10">
    <property type="entry name" value="Globins"/>
    <property type="match status" value="1"/>
</dbReference>
<keyword evidence="1" id="KW-0813">Transport</keyword>
<accession>A0ABP6CCK6</accession>
<dbReference type="InterPro" id="IPR009050">
    <property type="entry name" value="Globin-like_sf"/>
</dbReference>
<protein>
    <recommendedName>
        <fullName evidence="5">ABM domain-containing protein</fullName>
    </recommendedName>
</protein>
<evidence type="ECO:0000256" key="3">
    <source>
        <dbReference type="ARBA" id="ARBA00022723"/>
    </source>
</evidence>
<reference evidence="7" key="1">
    <citation type="journal article" date="2019" name="Int. J. Syst. Evol. Microbiol.">
        <title>The Global Catalogue of Microorganisms (GCM) 10K type strain sequencing project: providing services to taxonomists for standard genome sequencing and annotation.</title>
        <authorList>
            <consortium name="The Broad Institute Genomics Platform"/>
            <consortium name="The Broad Institute Genome Sequencing Center for Infectious Disease"/>
            <person name="Wu L."/>
            <person name="Ma J."/>
        </authorList>
    </citation>
    <scope>NUCLEOTIDE SEQUENCE [LARGE SCALE GENOMIC DNA]</scope>
    <source>
        <strain evidence="7">JCM 6833</strain>
    </source>
</reference>
<dbReference type="InterPro" id="IPR001486">
    <property type="entry name" value="Hemoglobin_trunc"/>
</dbReference>
<organism evidence="6 7">
    <name type="scientific">Actinomadura fulvescens</name>
    <dbReference type="NCBI Taxonomy" id="46160"/>
    <lineage>
        <taxon>Bacteria</taxon>
        <taxon>Bacillati</taxon>
        <taxon>Actinomycetota</taxon>
        <taxon>Actinomycetes</taxon>
        <taxon>Streptosporangiales</taxon>
        <taxon>Thermomonosporaceae</taxon>
        <taxon>Actinomadura</taxon>
    </lineage>
</organism>